<gene>
    <name evidence="1" type="ORF">ISF6_4098</name>
</gene>
<dbReference type="EMBL" id="BBYR01000063">
    <property type="protein sequence ID" value="GAP37904.1"/>
    <property type="molecule type" value="Genomic_DNA"/>
</dbReference>
<comment type="caution">
    <text evidence="1">The sequence shown here is derived from an EMBL/GenBank/DDBJ whole genome shotgun (WGS) entry which is preliminary data.</text>
</comment>
<evidence type="ECO:0000313" key="2">
    <source>
        <dbReference type="Proteomes" id="UP000037660"/>
    </source>
</evidence>
<dbReference type="Proteomes" id="UP000037660">
    <property type="component" value="Unassembled WGS sequence"/>
</dbReference>
<dbReference type="RefSeq" id="WP_054021813.1">
    <property type="nucleotide sequence ID" value="NZ_BBYR01000063.1"/>
</dbReference>
<name>A0A0K8P5V6_PISS1</name>
<protein>
    <submittedName>
        <fullName evidence="1">Uncharacterized protein</fullName>
    </submittedName>
</protein>
<accession>A0A0K8P5V6</accession>
<sequence>MNPLAGALLLGLIVGAGGSTLYWHGRLSDQRARGDQLEASLGAQAEGVKLLKQAAARREMDARQAQAAAERAARQHDARAQALLQRRPPAGVDACTAASALIREELVP</sequence>
<proteinExistence type="predicted"/>
<organism evidence="1 2">
    <name type="scientific">Piscinibacter sakaiensis</name>
    <name type="common">Ideonella sakaiensis</name>
    <dbReference type="NCBI Taxonomy" id="1547922"/>
    <lineage>
        <taxon>Bacteria</taxon>
        <taxon>Pseudomonadati</taxon>
        <taxon>Pseudomonadota</taxon>
        <taxon>Betaproteobacteria</taxon>
        <taxon>Burkholderiales</taxon>
        <taxon>Sphaerotilaceae</taxon>
        <taxon>Piscinibacter</taxon>
    </lineage>
</organism>
<reference evidence="1 2" key="2">
    <citation type="journal article" date="2016" name="Science">
        <title>A bacterium that degrades and assimilates poly(ethylene terephthalate).</title>
        <authorList>
            <person name="Yoshida S."/>
            <person name="Hiraga K."/>
            <person name="Takehana T."/>
            <person name="Taniguchi I."/>
            <person name="Yamaji H."/>
            <person name="Maeda Y."/>
            <person name="Toyohara K."/>
            <person name="Miyamoto K."/>
            <person name="Kimura Y."/>
            <person name="Oda K."/>
        </authorList>
    </citation>
    <scope>NUCLEOTIDE SEQUENCE [LARGE SCALE GENOMIC DNA]</scope>
    <source>
        <strain evidence="2">NBRC 110686 / TISTR 2288 / 201-F6</strain>
    </source>
</reference>
<reference evidence="2" key="1">
    <citation type="submission" date="2015-07" db="EMBL/GenBank/DDBJ databases">
        <title>Discovery of a poly(ethylene terephthalate assimilation.</title>
        <authorList>
            <person name="Yoshida S."/>
            <person name="Hiraga K."/>
            <person name="Takehana T."/>
            <person name="Taniguchi I."/>
            <person name="Yamaji H."/>
            <person name="Maeda Y."/>
            <person name="Toyohara K."/>
            <person name="Miyamoto K."/>
            <person name="Kimura Y."/>
            <person name="Oda K."/>
        </authorList>
    </citation>
    <scope>NUCLEOTIDE SEQUENCE [LARGE SCALE GENOMIC DNA]</scope>
    <source>
        <strain evidence="2">NBRC 110686 / TISTR 2288 / 201-F6</strain>
    </source>
</reference>
<dbReference type="STRING" id="1547922.ISF6_4098"/>
<evidence type="ECO:0000313" key="1">
    <source>
        <dbReference type="EMBL" id="GAP37904.1"/>
    </source>
</evidence>
<dbReference type="AlphaFoldDB" id="A0A0K8P5V6"/>
<keyword evidence="2" id="KW-1185">Reference proteome</keyword>